<dbReference type="Proteomes" id="UP000184120">
    <property type="component" value="Unassembled WGS sequence"/>
</dbReference>
<keyword evidence="4" id="KW-1185">Reference proteome</keyword>
<dbReference type="EMBL" id="BMFL01000003">
    <property type="protein sequence ID" value="GGE90103.1"/>
    <property type="molecule type" value="Genomic_DNA"/>
</dbReference>
<dbReference type="EMBL" id="FRBH01000009">
    <property type="protein sequence ID" value="SHL41225.1"/>
    <property type="molecule type" value="Genomic_DNA"/>
</dbReference>
<reference evidence="2" key="3">
    <citation type="submission" date="2016-11" db="EMBL/GenBank/DDBJ databases">
        <authorList>
            <person name="Jaros S."/>
            <person name="Januszkiewicz K."/>
            <person name="Wedrychowicz H."/>
        </authorList>
    </citation>
    <scope>NUCLEOTIDE SEQUENCE [LARGE SCALE GENOMIC DNA]</scope>
    <source>
        <strain evidence="2">DSM 27989</strain>
    </source>
</reference>
<protein>
    <submittedName>
        <fullName evidence="2">Uncharacterized protein</fullName>
    </submittedName>
</protein>
<dbReference type="AlphaFoldDB" id="A0A1M7AF65"/>
<evidence type="ECO:0000313" key="3">
    <source>
        <dbReference type="Proteomes" id="UP000184120"/>
    </source>
</evidence>
<gene>
    <name evidence="1" type="ORF">GCM10010984_04710</name>
    <name evidence="2" type="ORF">SAMN05443634_1092</name>
</gene>
<evidence type="ECO:0000313" key="1">
    <source>
        <dbReference type="EMBL" id="GGE90103.1"/>
    </source>
</evidence>
<reference evidence="4" key="4">
    <citation type="journal article" date="2019" name="Int. J. Syst. Evol. Microbiol.">
        <title>The Global Catalogue of Microorganisms (GCM) 10K type strain sequencing project: providing services to taxonomists for standard genome sequencing and annotation.</title>
        <authorList>
            <consortium name="The Broad Institute Genomics Platform"/>
            <consortium name="The Broad Institute Genome Sequencing Center for Infectious Disease"/>
            <person name="Wu L."/>
            <person name="Ma J."/>
        </authorList>
    </citation>
    <scope>NUCLEOTIDE SEQUENCE [LARGE SCALE GENOMIC DNA]</scope>
    <source>
        <strain evidence="4">CGMCC 1.12707</strain>
    </source>
</reference>
<name>A0A1M7AF65_9FLAO</name>
<reference evidence="1" key="5">
    <citation type="submission" date="2024-05" db="EMBL/GenBank/DDBJ databases">
        <authorList>
            <person name="Sun Q."/>
            <person name="Zhou Y."/>
        </authorList>
    </citation>
    <scope>NUCLEOTIDE SEQUENCE</scope>
    <source>
        <strain evidence="1">CGMCC 1.12707</strain>
    </source>
</reference>
<dbReference type="OrthoDB" id="1361941at2"/>
<dbReference type="Proteomes" id="UP000650994">
    <property type="component" value="Unassembled WGS sequence"/>
</dbReference>
<accession>A0A1M7AF65</accession>
<dbReference type="RefSeq" id="WP_072932867.1">
    <property type="nucleotide sequence ID" value="NZ_BMFL01000003.1"/>
</dbReference>
<evidence type="ECO:0000313" key="2">
    <source>
        <dbReference type="EMBL" id="SHL41225.1"/>
    </source>
</evidence>
<evidence type="ECO:0000313" key="4">
    <source>
        <dbReference type="Proteomes" id="UP000650994"/>
    </source>
</evidence>
<proteinExistence type="predicted"/>
<organism evidence="2 3">
    <name type="scientific">Chishuiella changwenlii</name>
    <dbReference type="NCBI Taxonomy" id="1434701"/>
    <lineage>
        <taxon>Bacteria</taxon>
        <taxon>Pseudomonadati</taxon>
        <taxon>Bacteroidota</taxon>
        <taxon>Flavobacteriia</taxon>
        <taxon>Flavobacteriales</taxon>
        <taxon>Weeksellaceae</taxon>
        <taxon>Chishuiella</taxon>
    </lineage>
</organism>
<reference evidence="3" key="2">
    <citation type="submission" date="2016-11" db="EMBL/GenBank/DDBJ databases">
        <authorList>
            <person name="Varghese N."/>
            <person name="Submissions S."/>
        </authorList>
    </citation>
    <scope>NUCLEOTIDE SEQUENCE [LARGE SCALE GENOMIC DNA]</scope>
    <source>
        <strain evidence="3">DSM 27989</strain>
    </source>
</reference>
<reference evidence="1" key="1">
    <citation type="journal article" date="2014" name="Int. J. Syst. Evol. Microbiol.">
        <title>Complete genome of a new Firmicutes species belonging to the dominant human colonic microbiota ('Ruminococcus bicirculans') reveals two chromosomes and a selective capacity to utilize plant glucans.</title>
        <authorList>
            <consortium name="NISC Comparative Sequencing Program"/>
            <person name="Wegmann U."/>
            <person name="Louis P."/>
            <person name="Goesmann A."/>
            <person name="Henrissat B."/>
            <person name="Duncan S.H."/>
            <person name="Flint H.J."/>
        </authorList>
    </citation>
    <scope>NUCLEOTIDE SEQUENCE</scope>
    <source>
        <strain evidence="1">CGMCC 1.12707</strain>
    </source>
</reference>
<sequence>MQILISNFAIELYRMKEKELTIRDVIFRDMDILIMSKLRGGDNISINDLIDISSYLAASLFRERWKQKGELNKEEVNVVLGNIGDFCNQHFGEFFTQEDFDKIVKISQLLLQKPTFDDDSKTFFEDILKSNS</sequence>